<dbReference type="PROSITE" id="PS51257">
    <property type="entry name" value="PROKAR_LIPOPROTEIN"/>
    <property type="match status" value="1"/>
</dbReference>
<feature type="compositionally biased region" description="Low complexity" evidence="1">
    <location>
        <begin position="90"/>
        <end position="107"/>
    </location>
</feature>
<feature type="region of interest" description="Disordered" evidence="1">
    <location>
        <begin position="25"/>
        <end position="110"/>
    </location>
</feature>
<gene>
    <name evidence="3" type="ORF">D7V88_05880</name>
</gene>
<sequence length="458" mass="50141">MSESRRSNTSGLALSSLLSLALLVGGACGPNPEATPGETASVDTSGENAQGTPEAVNPETQTPAPSFQDEDALAPSDQEADALAPSDSEAVAQVPSAPAADPAAPSQEELGTTAQAAVGLRTVAAWETLFLGRWNSEHTSSFLPMSKSLDSWQFYNLGYGVDGNTAMYRATGKTQYLDRALLYANNVVNNARVSSSLPRSQFKDSYMGWASARSDTVGQEVPLFESYCWRYVTRMLRVIKETPALYNNSNYRAQYDKLLAFTERNMFEKWLKRGANSYIYRVNTHMASHWAYMAMDLSRMTTDATKKATYMTVFNNINRDMPNNTSSLRGQLKTSMVNPAAYFWAANWGSSARPGQDVAHGNGVMAYLVEARDAGMEWTAADMQKFVVTLNNVIWPSATRYANYVDGTGSGTGWFNDGLMKLGRYDANLQRRLETHKVGNNTQFYGNGALNAKVLSGQ</sequence>
<dbReference type="Proteomes" id="UP000268094">
    <property type="component" value="Unassembled WGS sequence"/>
</dbReference>
<reference evidence="4" key="1">
    <citation type="submission" date="2018-09" db="EMBL/GenBank/DDBJ databases">
        <authorList>
            <person name="Livingstone P.G."/>
            <person name="Whitworth D.E."/>
        </authorList>
    </citation>
    <scope>NUCLEOTIDE SEQUENCE [LARGE SCALE GENOMIC DNA]</scope>
    <source>
        <strain evidence="4">CA054A</strain>
    </source>
</reference>
<evidence type="ECO:0000256" key="2">
    <source>
        <dbReference type="SAM" id="SignalP"/>
    </source>
</evidence>
<evidence type="ECO:0000313" key="3">
    <source>
        <dbReference type="EMBL" id="RKG92499.1"/>
    </source>
</evidence>
<keyword evidence="4" id="KW-1185">Reference proteome</keyword>
<feature type="chain" id="PRO_5017362126" description="DUF4034 domain-containing protein" evidence="2">
    <location>
        <begin position="30"/>
        <end position="458"/>
    </location>
</feature>
<keyword evidence="2" id="KW-0732">Signal</keyword>
<name>A0A3A8J9X5_9BACT</name>
<comment type="caution">
    <text evidence="3">The sequence shown here is derived from an EMBL/GenBank/DDBJ whole genome shotgun (WGS) entry which is preliminary data.</text>
</comment>
<dbReference type="AlphaFoldDB" id="A0A3A8J9X5"/>
<evidence type="ECO:0000313" key="4">
    <source>
        <dbReference type="Proteomes" id="UP000268094"/>
    </source>
</evidence>
<evidence type="ECO:0000256" key="1">
    <source>
        <dbReference type="SAM" id="MobiDB-lite"/>
    </source>
</evidence>
<evidence type="ECO:0008006" key="5">
    <source>
        <dbReference type="Google" id="ProtNLM"/>
    </source>
</evidence>
<feature type="signal peptide" evidence="2">
    <location>
        <begin position="1"/>
        <end position="29"/>
    </location>
</feature>
<dbReference type="RefSeq" id="WP_120539617.1">
    <property type="nucleotide sequence ID" value="NZ_RAVZ01000024.1"/>
</dbReference>
<proteinExistence type="predicted"/>
<dbReference type="EMBL" id="RAVZ01000024">
    <property type="protein sequence ID" value="RKG92499.1"/>
    <property type="molecule type" value="Genomic_DNA"/>
</dbReference>
<feature type="compositionally biased region" description="Polar residues" evidence="1">
    <location>
        <begin position="41"/>
        <end position="51"/>
    </location>
</feature>
<organism evidence="3 4">
    <name type="scientific">Corallococcus terminator</name>
    <dbReference type="NCBI Taxonomy" id="2316733"/>
    <lineage>
        <taxon>Bacteria</taxon>
        <taxon>Pseudomonadati</taxon>
        <taxon>Myxococcota</taxon>
        <taxon>Myxococcia</taxon>
        <taxon>Myxococcales</taxon>
        <taxon>Cystobacterineae</taxon>
        <taxon>Myxococcaceae</taxon>
        <taxon>Corallococcus</taxon>
    </lineage>
</organism>
<dbReference type="OrthoDB" id="3279596at2"/>
<accession>A0A3A8J9X5</accession>
<protein>
    <recommendedName>
        <fullName evidence="5">DUF4034 domain-containing protein</fullName>
    </recommendedName>
</protein>